<feature type="region of interest" description="Disordered" evidence="1">
    <location>
        <begin position="356"/>
        <end position="375"/>
    </location>
</feature>
<organism evidence="2 3">
    <name type="scientific">Hyalella azteca</name>
    <name type="common">Amphipod</name>
    <dbReference type="NCBI Taxonomy" id="294128"/>
    <lineage>
        <taxon>Eukaryota</taxon>
        <taxon>Metazoa</taxon>
        <taxon>Ecdysozoa</taxon>
        <taxon>Arthropoda</taxon>
        <taxon>Crustacea</taxon>
        <taxon>Multicrustacea</taxon>
        <taxon>Malacostraca</taxon>
        <taxon>Eumalacostraca</taxon>
        <taxon>Peracarida</taxon>
        <taxon>Amphipoda</taxon>
        <taxon>Senticaudata</taxon>
        <taxon>Talitrida</taxon>
        <taxon>Talitroidea</taxon>
        <taxon>Hyalellidae</taxon>
        <taxon>Hyalella</taxon>
    </lineage>
</organism>
<gene>
    <name evidence="3" type="primary">LOC108683316</name>
</gene>
<dbReference type="OrthoDB" id="6366165at2759"/>
<accession>A0A8B7PQ35</accession>
<dbReference type="Proteomes" id="UP000694843">
    <property type="component" value="Unplaced"/>
</dbReference>
<dbReference type="KEGG" id="hazt:108683316"/>
<reference evidence="3" key="1">
    <citation type="submission" date="2025-08" db="UniProtKB">
        <authorList>
            <consortium name="RefSeq"/>
        </authorList>
    </citation>
    <scope>IDENTIFICATION</scope>
    <source>
        <tissue evidence="3">Whole organism</tissue>
    </source>
</reference>
<keyword evidence="2" id="KW-1185">Reference proteome</keyword>
<evidence type="ECO:0000313" key="2">
    <source>
        <dbReference type="Proteomes" id="UP000694843"/>
    </source>
</evidence>
<protein>
    <submittedName>
        <fullName evidence="3">Uncharacterized protein LOC108683316</fullName>
    </submittedName>
</protein>
<feature type="region of interest" description="Disordered" evidence="1">
    <location>
        <begin position="68"/>
        <end position="89"/>
    </location>
</feature>
<feature type="compositionally biased region" description="Acidic residues" evidence="1">
    <location>
        <begin position="364"/>
        <end position="375"/>
    </location>
</feature>
<dbReference type="GeneID" id="108683316"/>
<sequence>MVAAAPFSAACVAGDAARRCGAAFAYRASCAAAFPHILNAALPECEAKSDQRTQSGVTLEQPVVHPSFNESGAGEVHSSPDGQENKCSDVPKQVYGTQASPFEVVVLGDSSCTFSLDPLLEYLMEESEKPVKITSVVLGDGSLATVVEMSSAVSSWRMSALDSIQVALSTVFSNDALKVLVVVDCNLPGCQRQNSYWSGEEQQALLKSLLQQGLQLHVFTHDDFVVTQPDEVPARERRKILGLNSEVFYSTSHARKRRLRGNREQRLALAPPTNNLCVQLAVQSGGSVWSLRAFERIKKRSRRDQALALPALLLLRGLSAPHLQCRVCPCEAEAPCGQPCADPCLLCHPPPALPLNPVPTPELPEVEYEDEEDYD</sequence>
<dbReference type="AlphaFoldDB" id="A0A8B7PQ35"/>
<name>A0A8B7PQ35_HYAAZ</name>
<dbReference type="RefSeq" id="XP_018028110.2">
    <property type="nucleotide sequence ID" value="XM_018172621.2"/>
</dbReference>
<proteinExistence type="predicted"/>
<evidence type="ECO:0000256" key="1">
    <source>
        <dbReference type="SAM" id="MobiDB-lite"/>
    </source>
</evidence>
<evidence type="ECO:0000313" key="3">
    <source>
        <dbReference type="RefSeq" id="XP_018028110.2"/>
    </source>
</evidence>